<dbReference type="Proteomes" id="UP001449657">
    <property type="component" value="Chromosome"/>
</dbReference>
<keyword evidence="3" id="KW-1185">Reference proteome</keyword>
<reference evidence="2 3" key="1">
    <citation type="submission" date="2024-03" db="EMBL/GenBank/DDBJ databases">
        <title>Chitinophaga caseinilytica sp. nov., a casein hydrolysing bacterium isolated from forest soil.</title>
        <authorList>
            <person name="Lee D.S."/>
            <person name="Han D.M."/>
            <person name="Baek J.H."/>
            <person name="Choi D.G."/>
            <person name="Jeon J.H."/>
            <person name="Jeon C.O."/>
        </authorList>
    </citation>
    <scope>NUCLEOTIDE SEQUENCE [LARGE SCALE GENOMIC DNA]</scope>
    <source>
        <strain evidence="2 3">KACC 19118</strain>
    </source>
</reference>
<name>A0ABZ2Z0T3_9BACT</name>
<protein>
    <submittedName>
        <fullName evidence="2">Uncharacterized protein</fullName>
    </submittedName>
</protein>
<organism evidence="2 3">
    <name type="scientific">Chitinophaga caseinilytica</name>
    <dbReference type="NCBI Taxonomy" id="2267521"/>
    <lineage>
        <taxon>Bacteria</taxon>
        <taxon>Pseudomonadati</taxon>
        <taxon>Bacteroidota</taxon>
        <taxon>Chitinophagia</taxon>
        <taxon>Chitinophagales</taxon>
        <taxon>Chitinophagaceae</taxon>
        <taxon>Chitinophaga</taxon>
    </lineage>
</organism>
<accession>A0ABZ2Z0T3</accession>
<sequence>MAKKNIEKVIAPRAPHFVGDGFRVHNFIPSGLTQQRTDPFIMLDYNSTWNVPAGNEAERRGRSPAPRLRNRDHRL</sequence>
<evidence type="ECO:0000256" key="1">
    <source>
        <dbReference type="SAM" id="MobiDB-lite"/>
    </source>
</evidence>
<feature type="region of interest" description="Disordered" evidence="1">
    <location>
        <begin position="52"/>
        <end position="75"/>
    </location>
</feature>
<evidence type="ECO:0000313" key="3">
    <source>
        <dbReference type="Proteomes" id="UP001449657"/>
    </source>
</evidence>
<dbReference type="RefSeq" id="WP_341840061.1">
    <property type="nucleotide sequence ID" value="NZ_CP149792.1"/>
</dbReference>
<evidence type="ECO:0000313" key="2">
    <source>
        <dbReference type="EMBL" id="WZN45308.1"/>
    </source>
</evidence>
<dbReference type="EMBL" id="CP150096">
    <property type="protein sequence ID" value="WZN45308.1"/>
    <property type="molecule type" value="Genomic_DNA"/>
</dbReference>
<gene>
    <name evidence="2" type="ORF">WJU22_20625</name>
</gene>
<proteinExistence type="predicted"/>